<evidence type="ECO:0008006" key="3">
    <source>
        <dbReference type="Google" id="ProtNLM"/>
    </source>
</evidence>
<evidence type="ECO:0000313" key="1">
    <source>
        <dbReference type="EMBL" id="BDD11473.1"/>
    </source>
</evidence>
<keyword evidence="2" id="KW-1185">Reference proteome</keyword>
<keyword evidence="1" id="KW-0614">Plasmid</keyword>
<organism evidence="1 2">
    <name type="scientific">Fulvitalea axinellae</name>
    <dbReference type="NCBI Taxonomy" id="1182444"/>
    <lineage>
        <taxon>Bacteria</taxon>
        <taxon>Pseudomonadati</taxon>
        <taxon>Bacteroidota</taxon>
        <taxon>Cytophagia</taxon>
        <taxon>Cytophagales</taxon>
        <taxon>Persicobacteraceae</taxon>
        <taxon>Fulvitalea</taxon>
    </lineage>
</organism>
<sequence>MKRSLLILIFCCFATLSKGQTIKDDISGTWFTKTKNLKVEFFKSEGRYFGKIIWKSPENKTESRIGDVIISDLKYISPEAQYQSGKMRAKKFNLDCKVKKDSPNTIIITVSKAFMSRKLVWTKADR</sequence>
<name>A0AAU9CMJ2_9BACT</name>
<geneLocation type="plasmid" evidence="1 2">
    <name>pFA1</name>
</geneLocation>
<dbReference type="AlphaFoldDB" id="A0AAU9CMJ2"/>
<dbReference type="KEGG" id="fax:FUAX_39050"/>
<dbReference type="RefSeq" id="WP_338394967.1">
    <property type="nucleotide sequence ID" value="NZ_AP025315.1"/>
</dbReference>
<evidence type="ECO:0000313" key="2">
    <source>
        <dbReference type="Proteomes" id="UP001348817"/>
    </source>
</evidence>
<reference evidence="1 2" key="1">
    <citation type="submission" date="2021-12" db="EMBL/GenBank/DDBJ databases">
        <title>Genome sequencing of bacteria with rrn-lacking chromosome and rrn-plasmid.</title>
        <authorList>
            <person name="Anda M."/>
            <person name="Iwasaki W."/>
        </authorList>
    </citation>
    <scope>NUCLEOTIDE SEQUENCE [LARGE SCALE GENOMIC DNA]</scope>
    <source>
        <strain evidence="1 2">DSM 100852</strain>
        <plasmid evidence="1 2">pFA1</plasmid>
    </source>
</reference>
<proteinExistence type="predicted"/>
<dbReference type="EMBL" id="AP025315">
    <property type="protein sequence ID" value="BDD11473.1"/>
    <property type="molecule type" value="Genomic_DNA"/>
</dbReference>
<accession>A0AAU9CMJ2</accession>
<dbReference type="Gene3D" id="2.40.128.520">
    <property type="match status" value="1"/>
</dbReference>
<protein>
    <recommendedName>
        <fullName evidence="3">DUF2147 domain-containing protein</fullName>
    </recommendedName>
</protein>
<dbReference type="Proteomes" id="UP001348817">
    <property type="component" value="Plasmid pFA1"/>
</dbReference>
<gene>
    <name evidence="1" type="ORF">FUAX_39050</name>
</gene>